<accession>A0A229UX30</accession>
<name>A0A229UX30_9BACL</name>
<evidence type="ECO:0000313" key="2">
    <source>
        <dbReference type="Proteomes" id="UP000215509"/>
    </source>
</evidence>
<comment type="caution">
    <text evidence="1">The sequence shown here is derived from an EMBL/GenBank/DDBJ whole genome shotgun (WGS) entry which is preliminary data.</text>
</comment>
<gene>
    <name evidence="1" type="ORF">CF651_00920</name>
</gene>
<keyword evidence="2" id="KW-1185">Reference proteome</keyword>
<dbReference type="Proteomes" id="UP000215509">
    <property type="component" value="Unassembled WGS sequence"/>
</dbReference>
<evidence type="ECO:0000313" key="1">
    <source>
        <dbReference type="EMBL" id="OXM87715.1"/>
    </source>
</evidence>
<dbReference type="OrthoDB" id="2666285at2"/>
<dbReference type="EMBL" id="NMQW01000002">
    <property type="protein sequence ID" value="OXM87715.1"/>
    <property type="molecule type" value="Genomic_DNA"/>
</dbReference>
<protein>
    <submittedName>
        <fullName evidence="1">Uncharacterized protein</fullName>
    </submittedName>
</protein>
<organism evidence="1 2">
    <name type="scientific">Paenibacillus rigui</name>
    <dbReference type="NCBI Taxonomy" id="554312"/>
    <lineage>
        <taxon>Bacteria</taxon>
        <taxon>Bacillati</taxon>
        <taxon>Bacillota</taxon>
        <taxon>Bacilli</taxon>
        <taxon>Bacillales</taxon>
        <taxon>Paenibacillaceae</taxon>
        <taxon>Paenibacillus</taxon>
    </lineage>
</organism>
<sequence length="81" mass="9483">MDSKKIEEELVQKLTEGELQSEEPDEAAVKKLPPQTEIRIQAVLDPVVDETRRFRQMAQEVDDRYAKYDKLVKESPNQEHD</sequence>
<proteinExistence type="predicted"/>
<dbReference type="AlphaFoldDB" id="A0A229UX30"/>
<reference evidence="1 2" key="1">
    <citation type="submission" date="2017-07" db="EMBL/GenBank/DDBJ databases">
        <title>Genome sequencing and assembly of Paenibacillus rigui.</title>
        <authorList>
            <person name="Mayilraj S."/>
        </authorList>
    </citation>
    <scope>NUCLEOTIDE SEQUENCE [LARGE SCALE GENOMIC DNA]</scope>
    <source>
        <strain evidence="1 2">JCM 16352</strain>
    </source>
</reference>
<dbReference type="RefSeq" id="WP_094012965.1">
    <property type="nucleotide sequence ID" value="NZ_NMQW01000002.1"/>
</dbReference>